<dbReference type="AlphaFoldDB" id="A0A9E6MRG7"/>
<reference evidence="2 4" key="1">
    <citation type="submission" date="2019-11" db="EMBL/GenBank/DDBJ databases">
        <title>Eggerthellaceae novel genus isolated from the rectal contents of marmort.</title>
        <authorList>
            <person name="Zhang G."/>
        </authorList>
    </citation>
    <scope>NUCLEOTIDE SEQUENCE [LARGE SCALE GENOMIC DNA]</scope>
    <source>
        <strain evidence="4">zg-886</strain>
        <strain evidence="2">Zg-886</strain>
    </source>
</reference>
<dbReference type="GO" id="GO:0016758">
    <property type="term" value="F:hexosyltransferase activity"/>
    <property type="evidence" value="ECO:0007669"/>
    <property type="project" value="UniProtKB-ARBA"/>
</dbReference>
<dbReference type="Proteomes" id="UP000636394">
    <property type="component" value="Unassembled WGS sequence"/>
</dbReference>
<feature type="domain" description="Glycosyltransferase 2-like" evidence="1">
    <location>
        <begin position="11"/>
        <end position="137"/>
    </location>
</feature>
<dbReference type="EMBL" id="CP072829">
    <property type="protein sequence ID" value="QTU84881.1"/>
    <property type="molecule type" value="Genomic_DNA"/>
</dbReference>
<protein>
    <submittedName>
        <fullName evidence="2 3">Glycosyltransferase</fullName>
    </submittedName>
</protein>
<proteinExistence type="predicted"/>
<evidence type="ECO:0000313" key="5">
    <source>
        <dbReference type="Proteomes" id="UP000671910"/>
    </source>
</evidence>
<dbReference type="InterPro" id="IPR029044">
    <property type="entry name" value="Nucleotide-diphossugar_trans"/>
</dbReference>
<dbReference type="Gene3D" id="3.90.550.10">
    <property type="entry name" value="Spore Coat Polysaccharide Biosynthesis Protein SpsA, Chain A"/>
    <property type="match status" value="1"/>
</dbReference>
<dbReference type="CDD" id="cd00761">
    <property type="entry name" value="Glyco_tranf_GTA_type"/>
    <property type="match status" value="1"/>
</dbReference>
<organism evidence="3 5">
    <name type="scientific">Xiamenia xianingshaonis</name>
    <dbReference type="NCBI Taxonomy" id="2682776"/>
    <lineage>
        <taxon>Bacteria</taxon>
        <taxon>Bacillati</taxon>
        <taxon>Actinomycetota</taxon>
        <taxon>Coriobacteriia</taxon>
        <taxon>Eggerthellales</taxon>
        <taxon>Eggerthellaceae</taxon>
        <taxon>Xiamenia</taxon>
    </lineage>
</organism>
<evidence type="ECO:0000259" key="1">
    <source>
        <dbReference type="Pfam" id="PF00535"/>
    </source>
</evidence>
<evidence type="ECO:0000313" key="3">
    <source>
        <dbReference type="EMBL" id="QTU84881.1"/>
    </source>
</evidence>
<dbReference type="InterPro" id="IPR001173">
    <property type="entry name" value="Glyco_trans_2-like"/>
</dbReference>
<dbReference type="RefSeq" id="WP_166339627.1">
    <property type="nucleotide sequence ID" value="NZ_CP072829.1"/>
</dbReference>
<dbReference type="Proteomes" id="UP000671910">
    <property type="component" value="Chromosome"/>
</dbReference>
<dbReference type="PANTHER" id="PTHR22916:SF3">
    <property type="entry name" value="UDP-GLCNAC:BETAGAL BETA-1,3-N-ACETYLGLUCOSAMINYLTRANSFERASE-LIKE PROTEIN 1"/>
    <property type="match status" value="1"/>
</dbReference>
<evidence type="ECO:0000313" key="4">
    <source>
        <dbReference type="Proteomes" id="UP000636394"/>
    </source>
</evidence>
<name>A0A9E6MRG7_9ACTN</name>
<sequence>MAENGSAPSVSLLVPVYNVERYLAECLDSVVAQTFGDFEVVCVNDGSTDGSRDIIERYLADPRFRVIDKANSGYGASMNRGLREARGKYVAILESDDFMEPGALERLVGVAEDAGAQVVKARFWFYWSAPAPRNEPYRFYGDVTCGRPFCPMDDEAIFHEKPSIWSALYRRDFLEANDIRFLETPGASYQDASFNFKAWACADRVVVLDEEFVHYRQDNEASSVNSPAKVYCVCDEYAEMEAFARRLPARRDALRGILTRMRYDSYVWNIERLSLDLGRQFVFRMAEDFAPLVEDDVAMARLEPWRAERARAVVRNPLLFFAQQTCRDDWSFVRKMRHYLRVGGPSLLVGAVRERLR</sequence>
<dbReference type="Pfam" id="PF00535">
    <property type="entry name" value="Glycos_transf_2"/>
    <property type="match status" value="1"/>
</dbReference>
<reference evidence="3" key="2">
    <citation type="submission" date="2021-04" db="EMBL/GenBank/DDBJ databases">
        <title>Novel species in family Eggerthellaceae.</title>
        <authorList>
            <person name="Zhang G."/>
        </authorList>
    </citation>
    <scope>NUCLEOTIDE SEQUENCE</scope>
    <source>
        <strain evidence="3">Zg-886</strain>
    </source>
</reference>
<dbReference type="SUPFAM" id="SSF53448">
    <property type="entry name" value="Nucleotide-diphospho-sugar transferases"/>
    <property type="match status" value="1"/>
</dbReference>
<evidence type="ECO:0000313" key="2">
    <source>
        <dbReference type="EMBL" id="NHM14405.1"/>
    </source>
</evidence>
<dbReference type="PANTHER" id="PTHR22916">
    <property type="entry name" value="GLYCOSYLTRANSFERASE"/>
    <property type="match status" value="1"/>
</dbReference>
<keyword evidence="4" id="KW-1185">Reference proteome</keyword>
<gene>
    <name evidence="2" type="ORF">GMI68_06440</name>
    <name evidence="3" type="ORF">J7S26_02920</name>
</gene>
<accession>A0A9E6MRG7</accession>
<dbReference type="KEGG" id="ebz:J7S26_02920"/>
<dbReference type="EMBL" id="WPCR01000007">
    <property type="protein sequence ID" value="NHM14405.1"/>
    <property type="molecule type" value="Genomic_DNA"/>
</dbReference>